<dbReference type="InterPro" id="IPR000276">
    <property type="entry name" value="GPCR_Rhodpsn"/>
</dbReference>
<evidence type="ECO:0000256" key="11">
    <source>
        <dbReference type="SAM" id="Phobius"/>
    </source>
</evidence>
<dbReference type="InterPro" id="IPR000611">
    <property type="entry name" value="NPY_rcpt"/>
</dbReference>
<dbReference type="SUPFAM" id="SSF81321">
    <property type="entry name" value="Family A G protein-coupled receptor-like"/>
    <property type="match status" value="1"/>
</dbReference>
<accession>A0A6A4W3Z5</accession>
<dbReference type="InterPro" id="IPR017452">
    <property type="entry name" value="GPCR_Rhodpsn_7TM"/>
</dbReference>
<sequence length="426" mass="48013">MSSTESTTQFIPWSVSTSNSSQVREVILDVLGKKADSPNASQTVDEWVRKINNQVTIGADHSPAVSTLLQVLYWTLIVAGITINLLIWFIFIKKPKLRTTRNAFIVNLCTSDILLCCITMPFTLEFIIEAKWTFGLYLCKLMPLIQCSNILVATGTVIIIALDRYNTIVKSPCSCPKRLPPVVYICCLWLVSLALSSPLWMFYETEQVLFPDARWHGGRTFYVLYEVCSEKWPNHASRLAVTFGLLVIQYLAPIVTLAVTHSRIKAFLHQHMANGSIGNRIKTEIQRNRRVTLVLTLIVAVYAVSWLPYHLFSVSDELQAVWASSRNYNLVFAICHLLAMTSAVTNPVLYGLLNTNFQREWRQLVPRGLSSLCRGSETRRSEQPSGGPTNTVPMLTVQRQDQLSSTAVSILPTTDRTGRRRNDTQL</sequence>
<comment type="similarity">
    <text evidence="2 9">Belongs to the G-protein coupled receptor 1 family.</text>
</comment>
<dbReference type="GO" id="GO:0016020">
    <property type="term" value="C:membrane"/>
    <property type="evidence" value="ECO:0007669"/>
    <property type="project" value="UniProtKB-SubCell"/>
</dbReference>
<dbReference type="PROSITE" id="PS50262">
    <property type="entry name" value="G_PROTEIN_RECEP_F1_2"/>
    <property type="match status" value="1"/>
</dbReference>
<evidence type="ECO:0000256" key="1">
    <source>
        <dbReference type="ARBA" id="ARBA00004141"/>
    </source>
</evidence>
<evidence type="ECO:0000256" key="5">
    <source>
        <dbReference type="ARBA" id="ARBA00023040"/>
    </source>
</evidence>
<keyword evidence="8 9" id="KW-0807">Transducer</keyword>
<evidence type="ECO:0000256" key="9">
    <source>
        <dbReference type="RuleBase" id="RU000688"/>
    </source>
</evidence>
<feature type="compositionally biased region" description="Polar residues" evidence="10">
    <location>
        <begin position="383"/>
        <end position="412"/>
    </location>
</feature>
<feature type="transmembrane region" description="Helical" evidence="11">
    <location>
        <begin position="329"/>
        <end position="353"/>
    </location>
</feature>
<feature type="compositionally biased region" description="Basic and acidic residues" evidence="10">
    <location>
        <begin position="416"/>
        <end position="426"/>
    </location>
</feature>
<evidence type="ECO:0000256" key="4">
    <source>
        <dbReference type="ARBA" id="ARBA00022989"/>
    </source>
</evidence>
<reference evidence="13 14" key="1">
    <citation type="submission" date="2019-07" db="EMBL/GenBank/DDBJ databases">
        <title>Draft genome assembly of a fouling barnacle, Amphibalanus amphitrite (Darwin, 1854): The first reference genome for Thecostraca.</title>
        <authorList>
            <person name="Kim W."/>
        </authorList>
    </citation>
    <scope>NUCLEOTIDE SEQUENCE [LARGE SCALE GENOMIC DNA]</scope>
    <source>
        <strain evidence="13">SNU_AA5</strain>
        <tissue evidence="13">Soma without cirri and trophi</tissue>
    </source>
</reference>
<feature type="transmembrane region" description="Helical" evidence="11">
    <location>
        <begin position="239"/>
        <end position="259"/>
    </location>
</feature>
<feature type="transmembrane region" description="Helical" evidence="11">
    <location>
        <begin position="291"/>
        <end position="309"/>
    </location>
</feature>
<dbReference type="EMBL" id="VIIS01001102">
    <property type="protein sequence ID" value="KAF0302006.1"/>
    <property type="molecule type" value="Genomic_DNA"/>
</dbReference>
<dbReference type="PRINTS" id="PR01012">
    <property type="entry name" value="NRPEPTIDEYR"/>
</dbReference>
<keyword evidence="4 11" id="KW-1133">Transmembrane helix</keyword>
<protein>
    <submittedName>
        <fullName evidence="13">Neuropeptide Y receptor type 1</fullName>
    </submittedName>
</protein>
<evidence type="ECO:0000256" key="7">
    <source>
        <dbReference type="ARBA" id="ARBA00023170"/>
    </source>
</evidence>
<gene>
    <name evidence="13" type="primary">NPY1R</name>
    <name evidence="13" type="ORF">FJT64_002992</name>
</gene>
<comment type="subcellular location">
    <subcellularLocation>
        <location evidence="1">Membrane</location>
        <topology evidence="1">Multi-pass membrane protein</topology>
    </subcellularLocation>
</comment>
<evidence type="ECO:0000256" key="10">
    <source>
        <dbReference type="SAM" id="MobiDB-lite"/>
    </source>
</evidence>
<dbReference type="Proteomes" id="UP000440578">
    <property type="component" value="Unassembled WGS sequence"/>
</dbReference>
<evidence type="ECO:0000256" key="8">
    <source>
        <dbReference type="ARBA" id="ARBA00023224"/>
    </source>
</evidence>
<feature type="transmembrane region" description="Helical" evidence="11">
    <location>
        <begin position="71"/>
        <end position="92"/>
    </location>
</feature>
<dbReference type="CDD" id="cd15203">
    <property type="entry name" value="7tmA_NPYR-like"/>
    <property type="match status" value="1"/>
</dbReference>
<name>A0A6A4W3Z5_AMPAM</name>
<evidence type="ECO:0000313" key="14">
    <source>
        <dbReference type="Proteomes" id="UP000440578"/>
    </source>
</evidence>
<comment type="caution">
    <text evidence="13">The sequence shown here is derived from an EMBL/GenBank/DDBJ whole genome shotgun (WGS) entry which is preliminary data.</text>
</comment>
<keyword evidence="3 9" id="KW-0812">Transmembrane</keyword>
<dbReference type="Gene3D" id="1.20.1070.10">
    <property type="entry name" value="Rhodopsin 7-helix transmembrane proteins"/>
    <property type="match status" value="1"/>
</dbReference>
<feature type="transmembrane region" description="Helical" evidence="11">
    <location>
        <begin position="134"/>
        <end position="162"/>
    </location>
</feature>
<evidence type="ECO:0000256" key="3">
    <source>
        <dbReference type="ARBA" id="ARBA00022692"/>
    </source>
</evidence>
<dbReference type="PRINTS" id="PR00237">
    <property type="entry name" value="GPCRRHODOPSN"/>
</dbReference>
<evidence type="ECO:0000256" key="6">
    <source>
        <dbReference type="ARBA" id="ARBA00023136"/>
    </source>
</evidence>
<evidence type="ECO:0000313" key="13">
    <source>
        <dbReference type="EMBL" id="KAF0302006.1"/>
    </source>
</evidence>
<feature type="domain" description="G-protein coupled receptors family 1 profile" evidence="12">
    <location>
        <begin position="83"/>
        <end position="350"/>
    </location>
</feature>
<dbReference type="PANTHER" id="PTHR24235">
    <property type="entry name" value="NEUROPEPTIDE Y RECEPTOR"/>
    <property type="match status" value="1"/>
</dbReference>
<evidence type="ECO:0000256" key="2">
    <source>
        <dbReference type="ARBA" id="ARBA00010663"/>
    </source>
</evidence>
<feature type="transmembrane region" description="Helical" evidence="11">
    <location>
        <begin position="182"/>
        <end position="203"/>
    </location>
</feature>
<evidence type="ECO:0000259" key="12">
    <source>
        <dbReference type="PROSITE" id="PS50262"/>
    </source>
</evidence>
<keyword evidence="14" id="KW-1185">Reference proteome</keyword>
<dbReference type="OrthoDB" id="9046662at2759"/>
<keyword evidence="5 9" id="KW-0297">G-protein coupled receptor</keyword>
<dbReference type="AlphaFoldDB" id="A0A6A4W3Z5"/>
<keyword evidence="7 9" id="KW-0675">Receptor</keyword>
<dbReference type="GO" id="GO:0004983">
    <property type="term" value="F:neuropeptide Y receptor activity"/>
    <property type="evidence" value="ECO:0007669"/>
    <property type="project" value="InterPro"/>
</dbReference>
<feature type="region of interest" description="Disordered" evidence="10">
    <location>
        <begin position="375"/>
        <end position="426"/>
    </location>
</feature>
<proteinExistence type="inferred from homology"/>
<dbReference type="Pfam" id="PF00001">
    <property type="entry name" value="7tm_1"/>
    <property type="match status" value="1"/>
</dbReference>
<keyword evidence="6 11" id="KW-0472">Membrane</keyword>
<dbReference type="PROSITE" id="PS00237">
    <property type="entry name" value="G_PROTEIN_RECEP_F1_1"/>
    <property type="match status" value="1"/>
</dbReference>
<feature type="transmembrane region" description="Helical" evidence="11">
    <location>
        <begin position="104"/>
        <end position="128"/>
    </location>
</feature>
<organism evidence="13 14">
    <name type="scientific">Amphibalanus amphitrite</name>
    <name type="common">Striped barnacle</name>
    <name type="synonym">Balanus amphitrite</name>
    <dbReference type="NCBI Taxonomy" id="1232801"/>
    <lineage>
        <taxon>Eukaryota</taxon>
        <taxon>Metazoa</taxon>
        <taxon>Ecdysozoa</taxon>
        <taxon>Arthropoda</taxon>
        <taxon>Crustacea</taxon>
        <taxon>Multicrustacea</taxon>
        <taxon>Cirripedia</taxon>
        <taxon>Thoracica</taxon>
        <taxon>Thoracicalcarea</taxon>
        <taxon>Balanomorpha</taxon>
        <taxon>Balanoidea</taxon>
        <taxon>Balanidae</taxon>
        <taxon>Amphibalaninae</taxon>
        <taxon>Amphibalanus</taxon>
    </lineage>
</organism>
<dbReference type="PANTHER" id="PTHR24235:SF12">
    <property type="entry name" value="G-PROTEIN COUPLED RECEPTORS FAMILY 1 PROFILE DOMAIN-CONTAINING PROTEIN"/>
    <property type="match status" value="1"/>
</dbReference>